<feature type="transmembrane region" description="Helical" evidence="1">
    <location>
        <begin position="9"/>
        <end position="31"/>
    </location>
</feature>
<dbReference type="Pfam" id="PF18926">
    <property type="entry name" value="DUF5676"/>
    <property type="match status" value="1"/>
</dbReference>
<dbReference type="OrthoDB" id="839845at2"/>
<evidence type="ECO:0000313" key="3">
    <source>
        <dbReference type="Proteomes" id="UP000192796"/>
    </source>
</evidence>
<organism evidence="2 3">
    <name type="scientific">Niastella vici</name>
    <dbReference type="NCBI Taxonomy" id="1703345"/>
    <lineage>
        <taxon>Bacteria</taxon>
        <taxon>Pseudomonadati</taxon>
        <taxon>Bacteroidota</taxon>
        <taxon>Chitinophagia</taxon>
        <taxon>Chitinophagales</taxon>
        <taxon>Chitinophagaceae</taxon>
        <taxon>Niastella</taxon>
    </lineage>
</organism>
<accession>A0A1V9FPA7</accession>
<name>A0A1V9FPA7_9BACT</name>
<feature type="transmembrane region" description="Helical" evidence="1">
    <location>
        <begin position="62"/>
        <end position="87"/>
    </location>
</feature>
<dbReference type="Proteomes" id="UP000192796">
    <property type="component" value="Unassembled WGS sequence"/>
</dbReference>
<keyword evidence="3" id="KW-1185">Reference proteome</keyword>
<evidence type="ECO:0000313" key="2">
    <source>
        <dbReference type="EMBL" id="OQP60170.1"/>
    </source>
</evidence>
<gene>
    <name evidence="2" type="ORF">A3860_34380</name>
</gene>
<dbReference type="STRING" id="1703345.A3860_34380"/>
<sequence length="94" mass="10401">MNRIHIKKFGFSCGITGVLLYVGCAIVMAVAGRETSIQFFNALFHGVNTASIIRMNVSPTEAFMGVIETFILFWLIGACIAAFYNVLNRETYKA</sequence>
<keyword evidence="1" id="KW-0472">Membrane</keyword>
<reference evidence="2 3" key="1">
    <citation type="submission" date="2016-03" db="EMBL/GenBank/DDBJ databases">
        <title>Niastella vici sp. nov., isolated from farmland soil.</title>
        <authorList>
            <person name="Chen L."/>
            <person name="Wang D."/>
            <person name="Yang S."/>
            <person name="Wang G."/>
        </authorList>
    </citation>
    <scope>NUCLEOTIDE SEQUENCE [LARGE SCALE GENOMIC DNA]</scope>
    <source>
        <strain evidence="2 3">DJ57</strain>
    </source>
</reference>
<dbReference type="RefSeq" id="WP_081153500.1">
    <property type="nucleotide sequence ID" value="NZ_LVYD01000065.1"/>
</dbReference>
<dbReference type="InterPro" id="IPR044020">
    <property type="entry name" value="DUF5676"/>
</dbReference>
<protein>
    <submittedName>
        <fullName evidence="2">Uncharacterized protein</fullName>
    </submittedName>
</protein>
<comment type="caution">
    <text evidence="2">The sequence shown here is derived from an EMBL/GenBank/DDBJ whole genome shotgun (WGS) entry which is preliminary data.</text>
</comment>
<proteinExistence type="predicted"/>
<keyword evidence="1" id="KW-1133">Transmembrane helix</keyword>
<dbReference type="AlphaFoldDB" id="A0A1V9FPA7"/>
<evidence type="ECO:0000256" key="1">
    <source>
        <dbReference type="SAM" id="Phobius"/>
    </source>
</evidence>
<keyword evidence="1" id="KW-0812">Transmembrane</keyword>
<dbReference type="EMBL" id="LVYD01000065">
    <property type="protein sequence ID" value="OQP60170.1"/>
    <property type="molecule type" value="Genomic_DNA"/>
</dbReference>